<feature type="domain" description="Integrase catalytic" evidence="1">
    <location>
        <begin position="5"/>
        <end position="173"/>
    </location>
</feature>
<gene>
    <name evidence="2" type="ORF">LAZ67_11002270</name>
</gene>
<evidence type="ECO:0000259" key="1">
    <source>
        <dbReference type="PROSITE" id="PS50994"/>
    </source>
</evidence>
<sequence>MPIPPANFPFQKIGMDLLGKFSVKNQGNKWIIVCTEYMTRFATTKAIPDAGAMEIAKFIVEEIILRHGAPQQIITDRGTNFMSQIIKEINNLSGISHLKTTAYHPQTNGLTERLNKTLTDMLSINRRISSRFERLPNVAPVACEEEDLLSLIRRIVHEEIQKPRPTADSLEDMIREEKYLETLERCNIRVTIKERKVRFNFVVLSECSHPIILGWDLFRATNAIID</sequence>
<reference evidence="2 3" key="1">
    <citation type="submission" date="2022-01" db="EMBL/GenBank/DDBJ databases">
        <title>A chromosomal length assembly of Cordylochernes scorpioides.</title>
        <authorList>
            <person name="Zeh D."/>
            <person name="Zeh J."/>
        </authorList>
    </citation>
    <scope>NUCLEOTIDE SEQUENCE [LARGE SCALE GENOMIC DNA]</scope>
    <source>
        <strain evidence="2">IN4F17</strain>
        <tissue evidence="2">Whole Body</tissue>
    </source>
</reference>
<dbReference type="EMBL" id="CP092873">
    <property type="protein sequence ID" value="UYV74160.1"/>
    <property type="molecule type" value="Genomic_DNA"/>
</dbReference>
<organism evidence="2 3">
    <name type="scientific">Cordylochernes scorpioides</name>
    <dbReference type="NCBI Taxonomy" id="51811"/>
    <lineage>
        <taxon>Eukaryota</taxon>
        <taxon>Metazoa</taxon>
        <taxon>Ecdysozoa</taxon>
        <taxon>Arthropoda</taxon>
        <taxon>Chelicerata</taxon>
        <taxon>Arachnida</taxon>
        <taxon>Pseudoscorpiones</taxon>
        <taxon>Cheliferoidea</taxon>
        <taxon>Chernetidae</taxon>
        <taxon>Cordylochernes</taxon>
    </lineage>
</organism>
<evidence type="ECO:0000313" key="2">
    <source>
        <dbReference type="EMBL" id="UYV74160.1"/>
    </source>
</evidence>
<proteinExistence type="predicted"/>
<dbReference type="SUPFAM" id="SSF53098">
    <property type="entry name" value="Ribonuclease H-like"/>
    <property type="match status" value="1"/>
</dbReference>
<dbReference type="InterPro" id="IPR036397">
    <property type="entry name" value="RNaseH_sf"/>
</dbReference>
<dbReference type="Gene3D" id="3.30.420.10">
    <property type="entry name" value="Ribonuclease H-like superfamily/Ribonuclease H"/>
    <property type="match status" value="1"/>
</dbReference>
<keyword evidence="3" id="KW-1185">Reference proteome</keyword>
<dbReference type="PANTHER" id="PTHR37984">
    <property type="entry name" value="PROTEIN CBG26694"/>
    <property type="match status" value="1"/>
</dbReference>
<dbReference type="Proteomes" id="UP001235939">
    <property type="component" value="Chromosome 11"/>
</dbReference>
<dbReference type="PROSITE" id="PS50994">
    <property type="entry name" value="INTEGRASE"/>
    <property type="match status" value="1"/>
</dbReference>
<protein>
    <recommendedName>
        <fullName evidence="1">Integrase catalytic domain-containing protein</fullName>
    </recommendedName>
</protein>
<dbReference type="InterPro" id="IPR012337">
    <property type="entry name" value="RNaseH-like_sf"/>
</dbReference>
<accession>A0ABY6L404</accession>
<dbReference type="PANTHER" id="PTHR37984:SF15">
    <property type="entry name" value="INTEGRASE CATALYTIC DOMAIN-CONTAINING PROTEIN"/>
    <property type="match status" value="1"/>
</dbReference>
<dbReference type="InterPro" id="IPR050951">
    <property type="entry name" value="Retrovirus_Pol_polyprotein"/>
</dbReference>
<evidence type="ECO:0000313" key="3">
    <source>
        <dbReference type="Proteomes" id="UP001235939"/>
    </source>
</evidence>
<name>A0ABY6L404_9ARAC</name>
<dbReference type="InterPro" id="IPR001584">
    <property type="entry name" value="Integrase_cat-core"/>
</dbReference>
<dbReference type="Gene3D" id="2.40.70.10">
    <property type="entry name" value="Acid Proteases"/>
    <property type="match status" value="1"/>
</dbReference>
<dbReference type="InterPro" id="IPR021109">
    <property type="entry name" value="Peptidase_aspartic_dom_sf"/>
</dbReference>
<dbReference type="Pfam" id="PF00665">
    <property type="entry name" value="rve"/>
    <property type="match status" value="1"/>
</dbReference>